<dbReference type="InterPro" id="IPR017853">
    <property type="entry name" value="GH"/>
</dbReference>
<dbReference type="EMBL" id="KQ245057">
    <property type="protein sequence ID" value="KNC73861.1"/>
    <property type="molecule type" value="Genomic_DNA"/>
</dbReference>
<dbReference type="Pfam" id="PF01055">
    <property type="entry name" value="Glyco_hydro_31_2nd"/>
    <property type="match status" value="1"/>
</dbReference>
<dbReference type="PANTHER" id="PTHR22762">
    <property type="entry name" value="ALPHA-GLUCOSIDASE"/>
    <property type="match status" value="1"/>
</dbReference>
<evidence type="ECO:0000256" key="2">
    <source>
        <dbReference type="RuleBase" id="RU361185"/>
    </source>
</evidence>
<dbReference type="OrthoDB" id="1334205at2759"/>
<feature type="domain" description="Glycosyl hydrolase family 31 C-terminal" evidence="4">
    <location>
        <begin position="95"/>
        <end position="184"/>
    </location>
</feature>
<dbReference type="SUPFAM" id="SSF51011">
    <property type="entry name" value="Glycosyl hydrolase domain"/>
    <property type="match status" value="1"/>
</dbReference>
<dbReference type="RefSeq" id="XP_014147763.1">
    <property type="nucleotide sequence ID" value="XM_014292288.1"/>
</dbReference>
<dbReference type="SUPFAM" id="SSF51445">
    <property type="entry name" value="(Trans)glycosidases"/>
    <property type="match status" value="1"/>
</dbReference>
<evidence type="ECO:0000313" key="5">
    <source>
        <dbReference type="EMBL" id="KNC73861.1"/>
    </source>
</evidence>
<keyword evidence="2" id="KW-0378">Hydrolase</keyword>
<dbReference type="Pfam" id="PF21365">
    <property type="entry name" value="Glyco_hydro_31_3rd"/>
    <property type="match status" value="1"/>
</dbReference>
<dbReference type="eggNOG" id="KOG1065">
    <property type="taxonomic scope" value="Eukaryota"/>
</dbReference>
<dbReference type="GO" id="GO:0005975">
    <property type="term" value="P:carbohydrate metabolic process"/>
    <property type="evidence" value="ECO:0007669"/>
    <property type="project" value="InterPro"/>
</dbReference>
<protein>
    <recommendedName>
        <fullName evidence="7">DUF5110 domain-containing protein</fullName>
    </recommendedName>
</protein>
<dbReference type="Gene3D" id="2.60.40.1180">
    <property type="entry name" value="Golgi alpha-mannosidase II"/>
    <property type="match status" value="2"/>
</dbReference>
<feature type="non-terminal residue" evidence="5">
    <location>
        <position position="1"/>
    </location>
</feature>
<dbReference type="GeneID" id="25914085"/>
<dbReference type="GO" id="GO:0004553">
    <property type="term" value="F:hydrolase activity, hydrolyzing O-glycosyl compounds"/>
    <property type="evidence" value="ECO:0007669"/>
    <property type="project" value="InterPro"/>
</dbReference>
<evidence type="ECO:0000259" key="3">
    <source>
        <dbReference type="Pfam" id="PF01055"/>
    </source>
</evidence>
<organism evidence="5 6">
    <name type="scientific">Sphaeroforma arctica JP610</name>
    <dbReference type="NCBI Taxonomy" id="667725"/>
    <lineage>
        <taxon>Eukaryota</taxon>
        <taxon>Ichthyosporea</taxon>
        <taxon>Ichthyophonida</taxon>
        <taxon>Sphaeroforma</taxon>
    </lineage>
</organism>
<dbReference type="InterPro" id="IPR013780">
    <property type="entry name" value="Glyco_hydro_b"/>
</dbReference>
<evidence type="ECO:0000259" key="4">
    <source>
        <dbReference type="Pfam" id="PF21365"/>
    </source>
</evidence>
<reference evidence="5 6" key="1">
    <citation type="submission" date="2011-02" db="EMBL/GenBank/DDBJ databases">
        <title>The Genome Sequence of Sphaeroforma arctica JP610.</title>
        <authorList>
            <consortium name="The Broad Institute Genome Sequencing Platform"/>
            <person name="Russ C."/>
            <person name="Cuomo C."/>
            <person name="Young S.K."/>
            <person name="Zeng Q."/>
            <person name="Gargeya S."/>
            <person name="Alvarado L."/>
            <person name="Berlin A."/>
            <person name="Chapman S.B."/>
            <person name="Chen Z."/>
            <person name="Freedman E."/>
            <person name="Gellesch M."/>
            <person name="Goldberg J."/>
            <person name="Griggs A."/>
            <person name="Gujja S."/>
            <person name="Heilman E."/>
            <person name="Heiman D."/>
            <person name="Howarth C."/>
            <person name="Mehta T."/>
            <person name="Neiman D."/>
            <person name="Pearson M."/>
            <person name="Roberts A."/>
            <person name="Saif S."/>
            <person name="Shea T."/>
            <person name="Shenoy N."/>
            <person name="Sisk P."/>
            <person name="Stolte C."/>
            <person name="Sykes S."/>
            <person name="White J."/>
            <person name="Yandava C."/>
            <person name="Burger G."/>
            <person name="Gray M.W."/>
            <person name="Holland P.W.H."/>
            <person name="King N."/>
            <person name="Lang F.B.F."/>
            <person name="Roger A.J."/>
            <person name="Ruiz-Trillo I."/>
            <person name="Haas B."/>
            <person name="Nusbaum C."/>
            <person name="Birren B."/>
        </authorList>
    </citation>
    <scope>NUCLEOTIDE SEQUENCE [LARGE SCALE GENOMIC DNA]</scope>
    <source>
        <strain evidence="5 6">JP610</strain>
    </source>
</reference>
<feature type="domain" description="Glycoside hydrolase family 31 TIM barrel" evidence="3">
    <location>
        <begin position="2"/>
        <end position="83"/>
    </location>
</feature>
<gene>
    <name evidence="5" type="ORF">SARC_13581</name>
</gene>
<dbReference type="InterPro" id="IPR048395">
    <property type="entry name" value="Glyco_hydro_31_C"/>
</dbReference>
<accession>A0A0L0FBH8</accession>
<dbReference type="STRING" id="667725.A0A0L0FBH8"/>
<evidence type="ECO:0000256" key="1">
    <source>
        <dbReference type="ARBA" id="ARBA00007806"/>
    </source>
</evidence>
<evidence type="ECO:0008006" key="7">
    <source>
        <dbReference type="Google" id="ProtNLM"/>
    </source>
</evidence>
<dbReference type="PANTHER" id="PTHR22762:SF120">
    <property type="entry name" value="HETEROGLYCAN GLUCOSIDASE 1"/>
    <property type="match status" value="1"/>
</dbReference>
<evidence type="ECO:0000313" key="6">
    <source>
        <dbReference type="Proteomes" id="UP000054560"/>
    </source>
</evidence>
<name>A0A0L0FBH8_9EUKA</name>
<dbReference type="Proteomes" id="UP000054560">
    <property type="component" value="Unassembled WGS sequence"/>
</dbReference>
<keyword evidence="6" id="KW-1185">Reference proteome</keyword>
<dbReference type="InterPro" id="IPR000322">
    <property type="entry name" value="Glyco_hydro_31_TIM"/>
</dbReference>
<keyword evidence="2" id="KW-0326">Glycosidase</keyword>
<comment type="similarity">
    <text evidence="1 2">Belongs to the glycosyl hydrolase 31 family.</text>
</comment>
<dbReference type="Gene3D" id="3.20.20.80">
    <property type="entry name" value="Glycosidases"/>
    <property type="match status" value="1"/>
</dbReference>
<sequence length="321" mass="35590">VHGLLYVGDDSGGFADDLNLSDEEYDELLCRWTALSSFFPFARNHICLGSVRVHQPWESPNAAIAARNVLRLRYELLPYIYTQFARAHLAEIGMIIRALYFDHIDDETARDVQDQFMFGPAIMVAPINAYQQTSRAVYFPKGCQWYNWFNGAIMSECGGTSANANSSIEDDTIIPLFGKGGQVVVTQEARLTTKACRETPATLTIMYDSSNAEGVATGELFWDNGNQRQLKTYVRTKYTAGEMGFRAEATATGYKDTLPPIHTLRVYGLGRVPSSVLLAVEDHSPKTQPIVSQNAETGAIIIDLKSCGLNLSTSFEMSFVH</sequence>
<proteinExistence type="inferred from homology"/>
<dbReference type="AlphaFoldDB" id="A0A0L0FBH8"/>